<proteinExistence type="predicted"/>
<reference evidence="1" key="1">
    <citation type="submission" date="2023-04" db="EMBL/GenBank/DDBJ databases">
        <title>Draft Genome sequencing of Naganishia species isolated from polar environments using Oxford Nanopore Technology.</title>
        <authorList>
            <person name="Leo P."/>
            <person name="Venkateswaran K."/>
        </authorList>
    </citation>
    <scope>NUCLEOTIDE SEQUENCE</scope>
    <source>
        <strain evidence="1">MNA-CCFEE 5261</strain>
    </source>
</reference>
<sequence>MEYERLSKAALLSVTNTLTSQSEALSHLEKLYRTSNYVQLNLLNSLELMLQTTLKGGKLVICGIGKSLKIGNKMVATLNSLSIQASSLHPSEALHGDLGIIRDCDCLIFITASGNTPELINLLPHIPKSVPIILLTCSKSSKLSLSPQVKSLLYAELPSHLNEEAIHGLPAPTVSTTLSLALADATVLALSEILEDDLLKRKKLFSIKHPGGAIGASLSHLNEFFQAEGQQREAVSSTVSSSSLLSLNQILKSLRFSDRDGSANFTIASSNSSDDGTWDQDGLARSVKKQDCSKITTLTDIEILTISESRLLKTITLFDFIVKKGPTSMVISSPEVKKLYLEHFAQVEEISSDLWTTFTKQLGESFHPLDI</sequence>
<evidence type="ECO:0000313" key="1">
    <source>
        <dbReference type="EMBL" id="KAJ9100414.1"/>
    </source>
</evidence>
<name>A0ACC2VMP5_9TREE</name>
<organism evidence="1 2">
    <name type="scientific">Naganishia cerealis</name>
    <dbReference type="NCBI Taxonomy" id="610337"/>
    <lineage>
        <taxon>Eukaryota</taxon>
        <taxon>Fungi</taxon>
        <taxon>Dikarya</taxon>
        <taxon>Basidiomycota</taxon>
        <taxon>Agaricomycotina</taxon>
        <taxon>Tremellomycetes</taxon>
        <taxon>Filobasidiales</taxon>
        <taxon>Filobasidiaceae</taxon>
        <taxon>Naganishia</taxon>
    </lineage>
</organism>
<keyword evidence="2" id="KW-1185">Reference proteome</keyword>
<dbReference type="EMBL" id="JASBWR010000063">
    <property type="protein sequence ID" value="KAJ9100414.1"/>
    <property type="molecule type" value="Genomic_DNA"/>
</dbReference>
<gene>
    <name evidence="1" type="ORF">QFC19_005552</name>
</gene>
<protein>
    <submittedName>
        <fullName evidence="1">Uncharacterized protein</fullName>
    </submittedName>
</protein>
<dbReference type="Proteomes" id="UP001241377">
    <property type="component" value="Unassembled WGS sequence"/>
</dbReference>
<comment type="caution">
    <text evidence="1">The sequence shown here is derived from an EMBL/GenBank/DDBJ whole genome shotgun (WGS) entry which is preliminary data.</text>
</comment>
<accession>A0ACC2VMP5</accession>
<evidence type="ECO:0000313" key="2">
    <source>
        <dbReference type="Proteomes" id="UP001241377"/>
    </source>
</evidence>